<proteinExistence type="predicted"/>
<name>D7LJ69_ARALL</name>
<sequence length="71" mass="7896">METARAGPFFSGGEDALLFSQRRAPLEVFFGKEAREANPRSLDATRILQFIWLSNKSCKTSFYSLGICSSS</sequence>
<dbReference type="HOGENOM" id="CLU_2743475_0_0_1"/>
<protein>
    <submittedName>
        <fullName evidence="1">Predicted protein</fullName>
    </submittedName>
</protein>
<keyword evidence="2" id="KW-1185">Reference proteome</keyword>
<gene>
    <name evidence="1" type="ORF">ARALYDRAFT_902793</name>
</gene>
<evidence type="ECO:0000313" key="2">
    <source>
        <dbReference type="Proteomes" id="UP000008694"/>
    </source>
</evidence>
<dbReference type="Proteomes" id="UP000008694">
    <property type="component" value="Unassembled WGS sequence"/>
</dbReference>
<accession>D7LJ69</accession>
<reference evidence="2" key="1">
    <citation type="journal article" date="2011" name="Nat. Genet.">
        <title>The Arabidopsis lyrata genome sequence and the basis of rapid genome size change.</title>
        <authorList>
            <person name="Hu T.T."/>
            <person name="Pattyn P."/>
            <person name="Bakker E.G."/>
            <person name="Cao J."/>
            <person name="Cheng J.-F."/>
            <person name="Clark R.M."/>
            <person name="Fahlgren N."/>
            <person name="Fawcett J.A."/>
            <person name="Grimwood J."/>
            <person name="Gundlach H."/>
            <person name="Haberer G."/>
            <person name="Hollister J.D."/>
            <person name="Ossowski S."/>
            <person name="Ottilar R.P."/>
            <person name="Salamov A.A."/>
            <person name="Schneeberger K."/>
            <person name="Spannagl M."/>
            <person name="Wang X."/>
            <person name="Yang L."/>
            <person name="Nasrallah M.E."/>
            <person name="Bergelson J."/>
            <person name="Carrington J.C."/>
            <person name="Gaut B.S."/>
            <person name="Schmutz J."/>
            <person name="Mayer K.F.X."/>
            <person name="Van de Peer Y."/>
            <person name="Grigoriev I.V."/>
            <person name="Nordborg M."/>
            <person name="Weigel D."/>
            <person name="Guo Y.-L."/>
        </authorList>
    </citation>
    <scope>NUCLEOTIDE SEQUENCE [LARGE SCALE GENOMIC DNA]</scope>
    <source>
        <strain evidence="2">cv. MN47</strain>
    </source>
</reference>
<evidence type="ECO:0000313" key="1">
    <source>
        <dbReference type="EMBL" id="EFH55883.1"/>
    </source>
</evidence>
<organism evidence="2">
    <name type="scientific">Arabidopsis lyrata subsp. lyrata</name>
    <name type="common">Lyre-leaved rock-cress</name>
    <dbReference type="NCBI Taxonomy" id="81972"/>
    <lineage>
        <taxon>Eukaryota</taxon>
        <taxon>Viridiplantae</taxon>
        <taxon>Streptophyta</taxon>
        <taxon>Embryophyta</taxon>
        <taxon>Tracheophyta</taxon>
        <taxon>Spermatophyta</taxon>
        <taxon>Magnoliopsida</taxon>
        <taxon>eudicotyledons</taxon>
        <taxon>Gunneridae</taxon>
        <taxon>Pentapetalae</taxon>
        <taxon>rosids</taxon>
        <taxon>malvids</taxon>
        <taxon>Brassicales</taxon>
        <taxon>Brassicaceae</taxon>
        <taxon>Camelineae</taxon>
        <taxon>Arabidopsis</taxon>
    </lineage>
</organism>
<dbReference type="EMBL" id="GL348716">
    <property type="protein sequence ID" value="EFH55883.1"/>
    <property type="molecule type" value="Genomic_DNA"/>
</dbReference>
<dbReference type="AlphaFoldDB" id="D7LJ69"/>
<dbReference type="Gramene" id="scaffold_402294.1">
    <property type="protein sequence ID" value="scaffold_402294.1"/>
    <property type="gene ID" value="scaffold_402294.1"/>
</dbReference>